<organism evidence="2 3">
    <name type="scientific">Romanomermis culicivorax</name>
    <name type="common">Nematode worm</name>
    <dbReference type="NCBI Taxonomy" id="13658"/>
    <lineage>
        <taxon>Eukaryota</taxon>
        <taxon>Metazoa</taxon>
        <taxon>Ecdysozoa</taxon>
        <taxon>Nematoda</taxon>
        <taxon>Enoplea</taxon>
        <taxon>Dorylaimia</taxon>
        <taxon>Mermithida</taxon>
        <taxon>Mermithoidea</taxon>
        <taxon>Mermithidae</taxon>
        <taxon>Romanomermis</taxon>
    </lineage>
</organism>
<evidence type="ECO:0000313" key="3">
    <source>
        <dbReference type="WBParaSite" id="nRc.2.0.1.t25552-RA"/>
    </source>
</evidence>
<accession>A0A915JHG3</accession>
<evidence type="ECO:0000256" key="1">
    <source>
        <dbReference type="SAM" id="MobiDB-lite"/>
    </source>
</evidence>
<name>A0A915JHG3_ROMCU</name>
<dbReference type="WBParaSite" id="nRc.2.0.1.t25552-RA">
    <property type="protein sequence ID" value="nRc.2.0.1.t25552-RA"/>
    <property type="gene ID" value="nRc.2.0.1.g25552"/>
</dbReference>
<dbReference type="Proteomes" id="UP000887565">
    <property type="component" value="Unplaced"/>
</dbReference>
<evidence type="ECO:0000313" key="2">
    <source>
        <dbReference type="Proteomes" id="UP000887565"/>
    </source>
</evidence>
<reference evidence="3" key="1">
    <citation type="submission" date="2022-11" db="UniProtKB">
        <authorList>
            <consortium name="WormBaseParasite"/>
        </authorList>
    </citation>
    <scope>IDENTIFICATION</scope>
</reference>
<feature type="region of interest" description="Disordered" evidence="1">
    <location>
        <begin position="1"/>
        <end position="26"/>
    </location>
</feature>
<dbReference type="AlphaFoldDB" id="A0A915JHG3"/>
<protein>
    <submittedName>
        <fullName evidence="3">Uncharacterized protein</fullName>
    </submittedName>
</protein>
<keyword evidence="2" id="KW-1185">Reference proteome</keyword>
<proteinExistence type="predicted"/>
<sequence>MDKRAKEKKHKDVMTLTNPAVPPKYQMMPAPMVAMTTTTTTQPLVIGIRTSLGAAQEALVP</sequence>
<feature type="compositionally biased region" description="Basic and acidic residues" evidence="1">
    <location>
        <begin position="1"/>
        <end position="13"/>
    </location>
</feature>